<keyword evidence="6" id="KW-0255">Endonuclease</keyword>
<keyword evidence="8" id="KW-0695">RNA-directed DNA polymerase</keyword>
<dbReference type="EC" id="2.7.7.49" evidence="1"/>
<keyword evidence="4" id="KW-0548">Nucleotidyltransferase</keyword>
<dbReference type="CDD" id="cd00303">
    <property type="entry name" value="retropepsin_like"/>
    <property type="match status" value="1"/>
</dbReference>
<evidence type="ECO:0000313" key="14">
    <source>
        <dbReference type="Proteomes" id="UP000326396"/>
    </source>
</evidence>
<evidence type="ECO:0000313" key="13">
    <source>
        <dbReference type="EMBL" id="KAD7117081.1"/>
    </source>
</evidence>
<evidence type="ECO:0000256" key="10">
    <source>
        <dbReference type="SAM" id="MobiDB-lite"/>
    </source>
</evidence>
<dbReference type="EMBL" id="SZYD01000002">
    <property type="protein sequence ID" value="KAD7117081.1"/>
    <property type="molecule type" value="Genomic_DNA"/>
</dbReference>
<dbReference type="SUPFAM" id="SSF56672">
    <property type="entry name" value="DNA/RNA polymerases"/>
    <property type="match status" value="1"/>
</dbReference>
<evidence type="ECO:0000259" key="11">
    <source>
        <dbReference type="PROSITE" id="PS50158"/>
    </source>
</evidence>
<dbReference type="Gene3D" id="4.10.60.10">
    <property type="entry name" value="Zinc finger, CCHC-type"/>
    <property type="match status" value="1"/>
</dbReference>
<dbReference type="SUPFAM" id="SSF57756">
    <property type="entry name" value="Retrovirus zinc finger-like domains"/>
    <property type="match status" value="1"/>
</dbReference>
<keyword evidence="9" id="KW-0862">Zinc</keyword>
<dbReference type="GO" id="GO:0006508">
    <property type="term" value="P:proteolysis"/>
    <property type="evidence" value="ECO:0007669"/>
    <property type="project" value="UniProtKB-KW"/>
</dbReference>
<dbReference type="Gene3D" id="3.10.10.10">
    <property type="entry name" value="HIV Type 1 Reverse Transcriptase, subunit A, domain 1"/>
    <property type="match status" value="1"/>
</dbReference>
<keyword evidence="14" id="KW-1185">Reference proteome</keyword>
<dbReference type="InterPro" id="IPR000477">
    <property type="entry name" value="RT_dom"/>
</dbReference>
<dbReference type="Pfam" id="PF19259">
    <property type="entry name" value="Ty3_capsid"/>
    <property type="match status" value="1"/>
</dbReference>
<comment type="caution">
    <text evidence="13">The sequence shown here is derived from an EMBL/GenBank/DDBJ whole genome shotgun (WGS) entry which is preliminary data.</text>
</comment>
<dbReference type="InterPro" id="IPR050951">
    <property type="entry name" value="Retrovirus_Pol_polyprotein"/>
</dbReference>
<dbReference type="GO" id="GO:0004519">
    <property type="term" value="F:endonuclease activity"/>
    <property type="evidence" value="ECO:0007669"/>
    <property type="project" value="UniProtKB-KW"/>
</dbReference>
<evidence type="ECO:0000256" key="7">
    <source>
        <dbReference type="ARBA" id="ARBA00022801"/>
    </source>
</evidence>
<feature type="domain" description="CCHC-type" evidence="11">
    <location>
        <begin position="351"/>
        <end position="367"/>
    </location>
</feature>
<dbReference type="InterPro" id="IPR036397">
    <property type="entry name" value="RNaseH_sf"/>
</dbReference>
<dbReference type="FunFam" id="3.10.20.370:FF:000001">
    <property type="entry name" value="Retrovirus-related Pol polyprotein from transposon 17.6-like protein"/>
    <property type="match status" value="1"/>
</dbReference>
<dbReference type="InterPro" id="IPR041373">
    <property type="entry name" value="RT_RNaseH"/>
</dbReference>
<accession>A0A5N6PWB2</accession>
<dbReference type="InterPro" id="IPR036875">
    <property type="entry name" value="Znf_CCHC_sf"/>
</dbReference>
<dbReference type="InterPro" id="IPR021109">
    <property type="entry name" value="Peptidase_aspartic_dom_sf"/>
</dbReference>
<keyword evidence="9" id="KW-0479">Metal-binding</keyword>
<evidence type="ECO:0000256" key="1">
    <source>
        <dbReference type="ARBA" id="ARBA00012493"/>
    </source>
</evidence>
<dbReference type="GO" id="GO:0008233">
    <property type="term" value="F:peptidase activity"/>
    <property type="evidence" value="ECO:0007669"/>
    <property type="project" value="UniProtKB-KW"/>
</dbReference>
<dbReference type="Proteomes" id="UP000326396">
    <property type="component" value="Linkage Group LG10"/>
</dbReference>
<dbReference type="PANTHER" id="PTHR37984">
    <property type="entry name" value="PROTEIN CBG26694"/>
    <property type="match status" value="1"/>
</dbReference>
<dbReference type="Pfam" id="PF00078">
    <property type="entry name" value="RVT_1"/>
    <property type="match status" value="1"/>
</dbReference>
<keyword evidence="9" id="KW-0863">Zinc-finger</keyword>
<dbReference type="AlphaFoldDB" id="A0A5N6PWB2"/>
<dbReference type="PANTHER" id="PTHR37984:SF5">
    <property type="entry name" value="PROTEIN NYNRIN-LIKE"/>
    <property type="match status" value="1"/>
</dbReference>
<sequence length="1118" mass="128362">MAPKKQQTKKATASAPVIIKPIAEGSVHTVHDENSETHTHESRDEKLEKIIEERVAAAMAKYKEAETNDGKKPQNEEEAIDKRKECNYKMFKSCDPANFTGNEGASGAIKWLEEMEAVLDISDCKDENKVRFASHSLKDEALFWWKMVLETKGRDATNRMTWEEFKSLIMEKYCPINEVERMEVEFSTLEMVGFEHLAYTNKYIELGRLVPHLVTPESKRIGRYIWGLIPQIRGMVRFARPATFQSAIELSGILTDEARRVQGSSSVGGKRKWNSYHPTGTIDEKNVKRFDGNTKKVGDKQLSNTSNYKGKAPWCNQCKRHHYGKCTAIECNKCKRIGHLTLDCKVTIPTKCFECGETGHLRPNCPKLTNQRKNDQNKKGGEAKARAFVLNAEGAHDDPEVVTGTFLVENNYASTLFDTGASRSFVSTAFRPKVNLEANQLQNAYTIELADGKVIKANEVIRNCALSLDDYEFSIDLLPIELGSFDVVIGMDWLSKNGAEIVCGKKLVKIPLSEGRTILIHGEKSKNDLNIISCMKANKCLRKGCVAYLAYVMQTKTEKRIEYVPVVVEYADVFPEELPGLPPTRQVDFRIDLIPGAAPVAKSPYQLAPTEMQELMKQLQELMDKGFIRPSYSPWGAPVLFVKKKDGTLRMCIDYRDLNKVTIKNRYPFPGIDDLFDQLQGASYFSKIDLRSGYHQLMVKEEDIPKTAFRTRYGHYEFLVMPFGMTNAPAVFMDLMNRVCKPYLDKFVIVFIDDILIYSKNKEDHEQHLRLILQLLRDEQLYAKFTKCEFWLREVQFLGHIVNDKGIQVDPTKIEAIKKWEIPKSPKEIRQFLGLAGYYRRFIQDFSRIAVPLTSLTQKNKKFEWGEKQNEAFENLKDKLCSASILSLPEGTNDFVVYCDASHHGMGCVLMQENKVIAYASRQLKVHEKNYTTHDLELGAVVFALKIWRHYLYGTKCIIYTDHKSLQHILDQKMLNMRQRRWVELLNDYVCEIRYHPGKANVVADALSRKEREKPLRVRAMQIVVKPNLMDQIRISQKETFEKGEVSQAVSLIFIKISTSKQPSKLRCAETDQLCYLHFFITVKELLRPRTKLKVLENVEQVQQHYMQRLASPFFLDS</sequence>
<dbReference type="Gene3D" id="3.30.420.10">
    <property type="entry name" value="Ribonuclease H-like superfamily/Ribonuclease H"/>
    <property type="match status" value="1"/>
</dbReference>
<evidence type="ECO:0000256" key="6">
    <source>
        <dbReference type="ARBA" id="ARBA00022759"/>
    </source>
</evidence>
<protein>
    <recommendedName>
        <fullName evidence="1">RNA-directed DNA polymerase</fullName>
        <ecNumber evidence="1">2.7.7.49</ecNumber>
    </recommendedName>
</protein>
<dbReference type="PROSITE" id="PS50878">
    <property type="entry name" value="RT_POL"/>
    <property type="match status" value="1"/>
</dbReference>
<dbReference type="SMART" id="SM00343">
    <property type="entry name" value="ZnF_C2HC"/>
    <property type="match status" value="2"/>
</dbReference>
<reference evidence="13 14" key="1">
    <citation type="submission" date="2019-05" db="EMBL/GenBank/DDBJ databases">
        <title>Mikania micrantha, genome provides insights into the molecular mechanism of rapid growth.</title>
        <authorList>
            <person name="Liu B."/>
        </authorList>
    </citation>
    <scope>NUCLEOTIDE SEQUENCE [LARGE SCALE GENOMIC DNA]</scope>
    <source>
        <strain evidence="13">NLD-2019</strain>
        <tissue evidence="13">Leaf</tissue>
    </source>
</reference>
<dbReference type="Pfam" id="PF08284">
    <property type="entry name" value="RVP_2"/>
    <property type="match status" value="1"/>
</dbReference>
<evidence type="ECO:0000256" key="9">
    <source>
        <dbReference type="PROSITE-ProRule" id="PRU00047"/>
    </source>
</evidence>
<dbReference type="GO" id="GO:0008270">
    <property type="term" value="F:zinc ion binding"/>
    <property type="evidence" value="ECO:0007669"/>
    <property type="project" value="UniProtKB-KW"/>
</dbReference>
<evidence type="ECO:0000256" key="2">
    <source>
        <dbReference type="ARBA" id="ARBA00022670"/>
    </source>
</evidence>
<keyword evidence="7" id="KW-0378">Hydrolase</keyword>
<feature type="compositionally biased region" description="Basic and acidic residues" evidence="10">
    <location>
        <begin position="29"/>
        <end position="45"/>
    </location>
</feature>
<evidence type="ECO:0000256" key="3">
    <source>
        <dbReference type="ARBA" id="ARBA00022679"/>
    </source>
</evidence>
<dbReference type="InterPro" id="IPR045358">
    <property type="entry name" value="Ty3_capsid"/>
</dbReference>
<evidence type="ECO:0000256" key="5">
    <source>
        <dbReference type="ARBA" id="ARBA00022722"/>
    </source>
</evidence>
<feature type="compositionally biased region" description="Low complexity" evidence="10">
    <location>
        <begin position="1"/>
        <end position="16"/>
    </location>
</feature>
<keyword evidence="5" id="KW-0540">Nuclease</keyword>
<feature type="region of interest" description="Disordered" evidence="10">
    <location>
        <begin position="1"/>
        <end position="45"/>
    </location>
</feature>
<evidence type="ECO:0000259" key="12">
    <source>
        <dbReference type="PROSITE" id="PS50878"/>
    </source>
</evidence>
<dbReference type="FunFam" id="3.30.70.270:FF:000026">
    <property type="entry name" value="Transposon Ty3-G Gag-Pol polyprotein"/>
    <property type="match status" value="1"/>
</dbReference>
<dbReference type="PROSITE" id="PS50158">
    <property type="entry name" value="ZF_CCHC"/>
    <property type="match status" value="1"/>
</dbReference>
<dbReference type="CDD" id="cd01647">
    <property type="entry name" value="RT_LTR"/>
    <property type="match status" value="1"/>
</dbReference>
<proteinExistence type="predicted"/>
<dbReference type="InterPro" id="IPR043502">
    <property type="entry name" value="DNA/RNA_pol_sf"/>
</dbReference>
<organism evidence="13 14">
    <name type="scientific">Mikania micrantha</name>
    <name type="common">bitter vine</name>
    <dbReference type="NCBI Taxonomy" id="192012"/>
    <lineage>
        <taxon>Eukaryota</taxon>
        <taxon>Viridiplantae</taxon>
        <taxon>Streptophyta</taxon>
        <taxon>Embryophyta</taxon>
        <taxon>Tracheophyta</taxon>
        <taxon>Spermatophyta</taxon>
        <taxon>Magnoliopsida</taxon>
        <taxon>eudicotyledons</taxon>
        <taxon>Gunneridae</taxon>
        <taxon>Pentapetalae</taxon>
        <taxon>asterids</taxon>
        <taxon>campanulids</taxon>
        <taxon>Asterales</taxon>
        <taxon>Asteraceae</taxon>
        <taxon>Asteroideae</taxon>
        <taxon>Heliantheae alliance</taxon>
        <taxon>Eupatorieae</taxon>
        <taxon>Mikania</taxon>
    </lineage>
</organism>
<gene>
    <name evidence="13" type="ORF">E3N88_04349</name>
</gene>
<dbReference type="CDD" id="cd09274">
    <property type="entry name" value="RNase_HI_RT_Ty3"/>
    <property type="match status" value="1"/>
</dbReference>
<dbReference type="OrthoDB" id="415724at2759"/>
<evidence type="ECO:0000256" key="8">
    <source>
        <dbReference type="ARBA" id="ARBA00022918"/>
    </source>
</evidence>
<dbReference type="Pfam" id="PF17917">
    <property type="entry name" value="RT_RNaseH"/>
    <property type="match status" value="1"/>
</dbReference>
<dbReference type="SUPFAM" id="SSF50630">
    <property type="entry name" value="Acid proteases"/>
    <property type="match status" value="1"/>
</dbReference>
<dbReference type="GO" id="GO:0003964">
    <property type="term" value="F:RNA-directed DNA polymerase activity"/>
    <property type="evidence" value="ECO:0007669"/>
    <property type="project" value="UniProtKB-KW"/>
</dbReference>
<dbReference type="InterPro" id="IPR001878">
    <property type="entry name" value="Znf_CCHC"/>
</dbReference>
<dbReference type="GO" id="GO:0003676">
    <property type="term" value="F:nucleic acid binding"/>
    <property type="evidence" value="ECO:0007669"/>
    <property type="project" value="InterPro"/>
</dbReference>
<dbReference type="InterPro" id="IPR043128">
    <property type="entry name" value="Rev_trsase/Diguanyl_cyclase"/>
</dbReference>
<dbReference type="Pfam" id="PF00098">
    <property type="entry name" value="zf-CCHC"/>
    <property type="match status" value="1"/>
</dbReference>
<dbReference type="Gene3D" id="2.40.70.10">
    <property type="entry name" value="Acid Proteases"/>
    <property type="match status" value="1"/>
</dbReference>
<keyword evidence="3" id="KW-0808">Transferase</keyword>
<name>A0A5N6PWB2_9ASTR</name>
<dbReference type="FunFam" id="3.10.10.10:FF:000007">
    <property type="entry name" value="Retrovirus-related Pol polyprotein from transposon 17.6-like Protein"/>
    <property type="match status" value="1"/>
</dbReference>
<evidence type="ECO:0000256" key="4">
    <source>
        <dbReference type="ARBA" id="ARBA00022695"/>
    </source>
</evidence>
<keyword evidence="2" id="KW-0645">Protease</keyword>
<feature type="domain" description="Reverse transcriptase" evidence="12">
    <location>
        <begin position="623"/>
        <end position="802"/>
    </location>
</feature>
<dbReference type="Gene3D" id="3.30.70.270">
    <property type="match status" value="2"/>
</dbReference>